<dbReference type="Gene3D" id="3.90.70.80">
    <property type="match status" value="1"/>
</dbReference>
<evidence type="ECO:0000256" key="1">
    <source>
        <dbReference type="SAM" id="MobiDB-lite"/>
    </source>
</evidence>
<name>A0A8X6J0T8_NEPPI</name>
<protein>
    <recommendedName>
        <fullName evidence="2">OTU domain-containing protein</fullName>
    </recommendedName>
</protein>
<accession>A0A8X6J0T8</accession>
<proteinExistence type="predicted"/>
<feature type="domain" description="OTU" evidence="2">
    <location>
        <begin position="83"/>
        <end position="246"/>
    </location>
</feature>
<evidence type="ECO:0000313" key="4">
    <source>
        <dbReference type="Proteomes" id="UP000887013"/>
    </source>
</evidence>
<evidence type="ECO:0000313" key="3">
    <source>
        <dbReference type="EMBL" id="GFS67295.1"/>
    </source>
</evidence>
<organism evidence="3 4">
    <name type="scientific">Nephila pilipes</name>
    <name type="common">Giant wood spider</name>
    <name type="synonym">Nephila maculata</name>
    <dbReference type="NCBI Taxonomy" id="299642"/>
    <lineage>
        <taxon>Eukaryota</taxon>
        <taxon>Metazoa</taxon>
        <taxon>Ecdysozoa</taxon>
        <taxon>Arthropoda</taxon>
        <taxon>Chelicerata</taxon>
        <taxon>Arachnida</taxon>
        <taxon>Araneae</taxon>
        <taxon>Araneomorphae</taxon>
        <taxon>Entelegynae</taxon>
        <taxon>Araneoidea</taxon>
        <taxon>Nephilidae</taxon>
        <taxon>Nephila</taxon>
    </lineage>
</organism>
<dbReference type="Proteomes" id="UP000887013">
    <property type="component" value="Unassembled WGS sequence"/>
</dbReference>
<dbReference type="CDD" id="cd22754">
    <property type="entry name" value="OTU_wMelOTU-like"/>
    <property type="match status" value="1"/>
</dbReference>
<dbReference type="EMBL" id="BMAW01000086">
    <property type="protein sequence ID" value="GFS67295.1"/>
    <property type="molecule type" value="Genomic_DNA"/>
</dbReference>
<reference evidence="3" key="1">
    <citation type="submission" date="2020-08" db="EMBL/GenBank/DDBJ databases">
        <title>Multicomponent nature underlies the extraordinary mechanical properties of spider dragline silk.</title>
        <authorList>
            <person name="Kono N."/>
            <person name="Nakamura H."/>
            <person name="Mori M."/>
            <person name="Yoshida Y."/>
            <person name="Ohtoshi R."/>
            <person name="Malay A.D."/>
            <person name="Moran D.A.P."/>
            <person name="Tomita M."/>
            <person name="Numata K."/>
            <person name="Arakawa K."/>
        </authorList>
    </citation>
    <scope>NUCLEOTIDE SEQUENCE</scope>
</reference>
<keyword evidence="4" id="KW-1185">Reference proteome</keyword>
<dbReference type="AlphaFoldDB" id="A0A8X6J0T8"/>
<feature type="region of interest" description="Disordered" evidence="1">
    <location>
        <begin position="289"/>
        <end position="316"/>
    </location>
</feature>
<comment type="caution">
    <text evidence="3">The sequence shown here is derived from an EMBL/GenBank/DDBJ whole genome shotgun (WGS) entry which is preliminary data.</text>
</comment>
<gene>
    <name evidence="3" type="ORF">NPIL_608511</name>
</gene>
<evidence type="ECO:0000259" key="2">
    <source>
        <dbReference type="PROSITE" id="PS50802"/>
    </source>
</evidence>
<sequence>MRVLARMRSRGSLVDMLAGSKEHGKSPNEILNPDSQSILKKSDFVTRNPISIFSLIKNGKNKEGKKKLNQLLKTLRKKLPEGFKIGAAVGEGDCFFDSVAQGLNELKNKALITDSKGFSVKSLRENCKQYAQVNQSKKGSWLGNALKGEGDKFSEYIPHIEFTAEDIENASSGSEIKILKLENAIWGRPEVEGKMICKMYSVKIRIIELRDEEIDGLHITKGKVGTGNNIIYIVNYRNHFVPLLSNIEKDIKRNIKVFREEAYGNVVGSNSINISQSYISTPLQDIESFSHKHSGHSRSPDKENCATGVSSRKRGRSVTDKDGIVLKELHIHLQDINKEIKFVRSVAGKEGTPAFSQFLVFLVEEKTLEVLKRNKIKPANMSSILNRAGAKAATAFKDLYDLCILSGAGANASKAFKELYDAFFDKQGNRKQHLKHFVIDKDGEGFTLCNLSSMLGRTRANAKDAFEELHSVCFNNEGKRTKLLNDFYKAGFKASNLSCMLCGSRARASSVLKRLHSVCFDDEGEITELLDDFYRADFDPYDLCNILSRASDSIKEFHDFCFTKKTKKYLSRFLDKKDGFTVSNLCNILHGAENKVCSALKDFSDVCFDEAGNRAHLLDEFYNIGFMPNDLSFILSMAGNNAASILRDFHKSCFNKENYLNHFIAVGTLFTPKGLSKILIGVGTKVCSVFESLHDICFDKAGNKTKYLNDLIKGNPLNEIIDMLYRKVRKCPTFLKNDIPPKQLDISIIEEGEMEDIDGPSTTLSNILPIRNSKKRNLGNAQQQGRSGKKQKVSLQQSNSSSQGNLKTSAKIYEHIAQGRQISEREEREVFAFNKLFDDFNQQLDSSTNSLPSSLIHTKGYKMPSDLSNYIAGIEGNFAIHLVSSNHVVAVYRLGSKREVEKAEQTRKPLLEQLVKGTINCILVAVSLSWSKSQLPEKVDNLSRTCLNDPTVDNQLQRSL</sequence>
<feature type="compositionally biased region" description="Low complexity" evidence="1">
    <location>
        <begin position="793"/>
        <end position="807"/>
    </location>
</feature>
<dbReference type="InterPro" id="IPR003323">
    <property type="entry name" value="OTU_dom"/>
</dbReference>
<dbReference type="OrthoDB" id="6432311at2759"/>
<feature type="region of interest" description="Disordered" evidence="1">
    <location>
        <begin position="757"/>
        <end position="807"/>
    </location>
</feature>
<dbReference type="PROSITE" id="PS50802">
    <property type="entry name" value="OTU"/>
    <property type="match status" value="1"/>
</dbReference>